<keyword evidence="1" id="KW-1133">Transmembrane helix</keyword>
<evidence type="ECO:0000313" key="3">
    <source>
        <dbReference type="Proteomes" id="UP000177371"/>
    </source>
</evidence>
<organism evidence="2 3">
    <name type="scientific">candidate division WWE3 bacterium RBG_16_37_10</name>
    <dbReference type="NCBI Taxonomy" id="1802610"/>
    <lineage>
        <taxon>Bacteria</taxon>
        <taxon>Katanobacteria</taxon>
    </lineage>
</organism>
<keyword evidence="1" id="KW-0812">Transmembrane</keyword>
<evidence type="ECO:0000313" key="2">
    <source>
        <dbReference type="EMBL" id="OGC52084.1"/>
    </source>
</evidence>
<feature type="transmembrane region" description="Helical" evidence="1">
    <location>
        <begin position="107"/>
        <end position="124"/>
    </location>
</feature>
<accession>A0A1F4V4H5</accession>
<dbReference type="AlphaFoldDB" id="A0A1F4V4H5"/>
<comment type="caution">
    <text evidence="2">The sequence shown here is derived from an EMBL/GenBank/DDBJ whole genome shotgun (WGS) entry which is preliminary data.</text>
</comment>
<evidence type="ECO:0008006" key="4">
    <source>
        <dbReference type="Google" id="ProtNLM"/>
    </source>
</evidence>
<proteinExistence type="predicted"/>
<dbReference type="Pfam" id="PF06182">
    <property type="entry name" value="ABC2_membrane_6"/>
    <property type="match status" value="1"/>
</dbReference>
<sequence>MMSRNSFLAVFYVKIALFIFLTGKVLRFVFFTLFIFFLVKGSQGLAGYTLHQSIFFFLTFNLVDITSQFLFREVYRFRPQLISGDFDLALVKPFSPLFRSLMGGADIIDLITIPPLIFTIFYIGSQLTPSILHIAFYVLLIVNGLLIATAFHIFVLGFGIITLEVDHLVFIYRDIINLGKLPVDIYREPIRSIITYLIPVGVMITLPAKALMGLVSPIGIIATLGIGAVALVASYRFWNFALTRYTSASS</sequence>
<dbReference type="InterPro" id="IPR010390">
    <property type="entry name" value="ABC-2_transporter-like"/>
</dbReference>
<dbReference type="EMBL" id="MEUT01000002">
    <property type="protein sequence ID" value="OGC52084.1"/>
    <property type="molecule type" value="Genomic_DNA"/>
</dbReference>
<keyword evidence="1" id="KW-0472">Membrane</keyword>
<feature type="transmembrane region" description="Helical" evidence="1">
    <location>
        <begin position="50"/>
        <end position="71"/>
    </location>
</feature>
<dbReference type="Proteomes" id="UP000177371">
    <property type="component" value="Unassembled WGS sequence"/>
</dbReference>
<name>A0A1F4V4H5_UNCKA</name>
<feature type="transmembrane region" description="Helical" evidence="1">
    <location>
        <begin position="136"/>
        <end position="163"/>
    </location>
</feature>
<feature type="transmembrane region" description="Helical" evidence="1">
    <location>
        <begin position="12"/>
        <end position="38"/>
    </location>
</feature>
<protein>
    <recommendedName>
        <fullName evidence="4">ABC transporter permease</fullName>
    </recommendedName>
</protein>
<feature type="transmembrane region" description="Helical" evidence="1">
    <location>
        <begin position="218"/>
        <end position="238"/>
    </location>
</feature>
<dbReference type="STRING" id="1802610.A2W32_01455"/>
<dbReference type="PANTHER" id="PTHR36833">
    <property type="entry name" value="SLR0610 PROTEIN-RELATED"/>
    <property type="match status" value="1"/>
</dbReference>
<reference evidence="2 3" key="1">
    <citation type="journal article" date="2016" name="Nat. Commun.">
        <title>Thousands of microbial genomes shed light on interconnected biogeochemical processes in an aquifer system.</title>
        <authorList>
            <person name="Anantharaman K."/>
            <person name="Brown C.T."/>
            <person name="Hug L.A."/>
            <person name="Sharon I."/>
            <person name="Castelle C.J."/>
            <person name="Probst A.J."/>
            <person name="Thomas B.C."/>
            <person name="Singh A."/>
            <person name="Wilkins M.J."/>
            <person name="Karaoz U."/>
            <person name="Brodie E.L."/>
            <person name="Williams K.H."/>
            <person name="Hubbard S.S."/>
            <person name="Banfield J.F."/>
        </authorList>
    </citation>
    <scope>NUCLEOTIDE SEQUENCE [LARGE SCALE GENOMIC DNA]</scope>
</reference>
<gene>
    <name evidence="2" type="ORF">A2W32_01455</name>
</gene>
<evidence type="ECO:0000256" key="1">
    <source>
        <dbReference type="SAM" id="Phobius"/>
    </source>
</evidence>
<dbReference type="PANTHER" id="PTHR36833:SF1">
    <property type="entry name" value="INTEGRAL MEMBRANE TRANSPORT PROTEIN"/>
    <property type="match status" value="1"/>
</dbReference>